<organism evidence="2 3">
    <name type="scientific">Armillaria mellea negative-stranded RNA virus 1</name>
    <dbReference type="NCBI Taxonomy" id="2827439"/>
    <lineage>
        <taxon>Viruses</taxon>
        <taxon>Riboviria</taxon>
        <taxon>Orthornavirae</taxon>
        <taxon>Negarnaviricota</taxon>
        <taxon>Haploviricotina</taxon>
        <taxon>Monjiviricetes</taxon>
        <taxon>Mononegavirales</taxon>
        <taxon>Mymonaviridae</taxon>
        <taxon>Lentimonavirus</taxon>
        <taxon>Lentimonavirus armillariae</taxon>
    </lineage>
</organism>
<dbReference type="GeneID" id="80543849"/>
<feature type="compositionally biased region" description="Polar residues" evidence="1">
    <location>
        <begin position="1"/>
        <end position="32"/>
    </location>
</feature>
<evidence type="ECO:0000313" key="3">
    <source>
        <dbReference type="Proteomes" id="UP001162080"/>
    </source>
</evidence>
<evidence type="ECO:0000313" key="2">
    <source>
        <dbReference type="EMBL" id="QUD20352.1"/>
    </source>
</evidence>
<reference evidence="2" key="1">
    <citation type="journal article" date="2021" name="Sci. Rep.">
        <title>Armillaria root rot fungi host single-stranded RNA viruses.</title>
        <authorList>
            <person name="Linnakoski R."/>
            <person name="Sutela S."/>
            <person name="Coetzee M.P.A."/>
            <person name="Duong T.A."/>
            <person name="Pavlov I.N."/>
            <person name="Litovka Y.A."/>
            <person name="Hantula J."/>
            <person name="Wingfield B.D."/>
            <person name="Vainio E.J."/>
        </authorList>
    </citation>
    <scope>NUCLEOTIDE SEQUENCE</scope>
    <source>
        <strain evidence="2">CMW3973</strain>
    </source>
</reference>
<name>A0AAX1MFD4_9MONO</name>
<dbReference type="EMBL" id="MW423801">
    <property type="protein sequence ID" value="QUD20352.1"/>
    <property type="molecule type" value="Genomic_RNA"/>
</dbReference>
<dbReference type="Proteomes" id="UP001162080">
    <property type="component" value="Segment"/>
</dbReference>
<proteinExistence type="predicted"/>
<sequence length="247" mass="26967">MSTGSSSTSPAPEAPVTQNGRVASSITTSLGTVYSPGHRVTKTKEVSAVRAHFEEVRQAADRAAADSRQKEKERRNLQSGNHLVRSQTQGFLAMQDLSEQVLQMRKQIDSDRMAMAALHAEAHILQLWAVSLARLNGVPYTQYLSDASKAKSASEVGSPSLIAQSLRETRILTETVTRDMFEVAQVQASARSQLGQLSEALRQPLYEDADLLALASHDERAARDQFTDGLTQFLASLPSSTEDEQLI</sequence>
<protein>
    <submittedName>
        <fullName evidence="2">ORF4 protein</fullName>
    </submittedName>
</protein>
<feature type="region of interest" description="Disordered" evidence="1">
    <location>
        <begin position="1"/>
        <end position="36"/>
    </location>
</feature>
<feature type="compositionally biased region" description="Basic and acidic residues" evidence="1">
    <location>
        <begin position="61"/>
        <end position="76"/>
    </location>
</feature>
<feature type="region of interest" description="Disordered" evidence="1">
    <location>
        <begin position="61"/>
        <end position="83"/>
    </location>
</feature>
<dbReference type="RefSeq" id="YP_010805002.1">
    <property type="nucleotide sequence ID" value="NC_077100.1"/>
</dbReference>
<keyword evidence="3" id="KW-1185">Reference proteome</keyword>
<dbReference type="KEGG" id="vg:80543849"/>
<accession>A0AAX1MFD4</accession>
<evidence type="ECO:0000256" key="1">
    <source>
        <dbReference type="SAM" id="MobiDB-lite"/>
    </source>
</evidence>